<evidence type="ECO:0000313" key="6">
    <source>
        <dbReference type="Proteomes" id="UP000785679"/>
    </source>
</evidence>
<dbReference type="Pfam" id="PF03133">
    <property type="entry name" value="TTL"/>
    <property type="match status" value="1"/>
</dbReference>
<evidence type="ECO:0000313" key="5">
    <source>
        <dbReference type="EMBL" id="TNV84543.1"/>
    </source>
</evidence>
<evidence type="ECO:0008006" key="7">
    <source>
        <dbReference type="Google" id="ProtNLM"/>
    </source>
</evidence>
<dbReference type="PROSITE" id="PS51221">
    <property type="entry name" value="TTL"/>
    <property type="match status" value="1"/>
</dbReference>
<gene>
    <name evidence="5" type="ORF">FGO68_gene15517</name>
</gene>
<keyword evidence="3" id="KW-0067">ATP-binding</keyword>
<dbReference type="OrthoDB" id="202825at2759"/>
<dbReference type="PANTHER" id="PTHR12241">
    <property type="entry name" value="TUBULIN POLYGLUTAMYLASE"/>
    <property type="match status" value="1"/>
</dbReference>
<dbReference type="Proteomes" id="UP000785679">
    <property type="component" value="Unassembled WGS sequence"/>
</dbReference>
<keyword evidence="1" id="KW-0436">Ligase</keyword>
<comment type="caution">
    <text evidence="5">The sequence shown here is derived from an EMBL/GenBank/DDBJ whole genome shotgun (WGS) entry which is preliminary data.</text>
</comment>
<keyword evidence="6" id="KW-1185">Reference proteome</keyword>
<keyword evidence="2" id="KW-0547">Nucleotide-binding</keyword>
<dbReference type="GO" id="GO:0015631">
    <property type="term" value="F:tubulin binding"/>
    <property type="evidence" value="ECO:0007669"/>
    <property type="project" value="TreeGrafter"/>
</dbReference>
<proteinExistence type="predicted"/>
<reference evidence="5" key="1">
    <citation type="submission" date="2019-06" db="EMBL/GenBank/DDBJ databases">
        <authorList>
            <person name="Zheng W."/>
        </authorList>
    </citation>
    <scope>NUCLEOTIDE SEQUENCE</scope>
    <source>
        <strain evidence="5">QDHG01</strain>
    </source>
</reference>
<dbReference type="AlphaFoldDB" id="A0A8J8T7U8"/>
<dbReference type="GO" id="GO:0070740">
    <property type="term" value="F:tubulin-glutamic acid ligase activity"/>
    <property type="evidence" value="ECO:0007669"/>
    <property type="project" value="TreeGrafter"/>
</dbReference>
<accession>A0A8J8T7U8</accession>
<dbReference type="Gene3D" id="3.30.470.20">
    <property type="entry name" value="ATP-grasp fold, B domain"/>
    <property type="match status" value="1"/>
</dbReference>
<feature type="region of interest" description="Disordered" evidence="4">
    <location>
        <begin position="153"/>
        <end position="180"/>
    </location>
</feature>
<evidence type="ECO:0000256" key="4">
    <source>
        <dbReference type="SAM" id="MobiDB-lite"/>
    </source>
</evidence>
<evidence type="ECO:0000256" key="2">
    <source>
        <dbReference type="ARBA" id="ARBA00022741"/>
    </source>
</evidence>
<dbReference type="InterPro" id="IPR004344">
    <property type="entry name" value="TTL/TTLL_fam"/>
</dbReference>
<dbReference type="GO" id="GO:0005524">
    <property type="term" value="F:ATP binding"/>
    <property type="evidence" value="ECO:0007669"/>
    <property type="project" value="UniProtKB-KW"/>
</dbReference>
<name>A0A8J8T7U8_HALGN</name>
<evidence type="ECO:0000256" key="3">
    <source>
        <dbReference type="ARBA" id="ARBA00022840"/>
    </source>
</evidence>
<dbReference type="GO" id="GO:0036064">
    <property type="term" value="C:ciliary basal body"/>
    <property type="evidence" value="ECO:0007669"/>
    <property type="project" value="TreeGrafter"/>
</dbReference>
<sequence>MSAECLSPQKKRHSEEAPPFFEFFGFDVMVDQNMRPWLLEVNSPPQLHVDENNEVDKFVKPHLAIDMIQKVFHKNNENNKVFAETEIDDYDFELENQKPPQLPRRTVLITTSKQSFAATQEAFNMNNAYGKQTPAGIPETPLLNTLQTGSNRNSLAQQQRIQQNHSTLSQSNKHQGSSVESIKAYQASIFDPQKSHQATSASSYGNFLTMINGENHNRRTQYAQLQPKPKKLPPQLSSIHKKGVNPLVDKSESFALFRSQIETSKLLQSHQSKFDVTSITSPIAFKSEDRFKSIIVNDSVGRDSIGGLSEIENNPEFGDLLKNNASVLKAIGGLPQLKAGGKEVKEKIVVKVKKNDIQVQIQTGQGRYSMGTEESPQKVKLEVGNLGFKYSSQGLKPQNILNQKGASQNIYIQSETLKSGLHEIPPKRNPRFKCIFPINLETSDLSIEITTQAQFLHANGGACDHHQQSKLVNLIKRTVAEVKRFYTLPKQQPGDVKKFKLPPHAPFGQPPSNDGTPDVVRGDYLQVNAFNFEGVSPLNHQRFQASFKNQAASPAIMNGEAEEVLQIMRKQRSTQDNLHNTELKQTKSPSINGTGQLGAILKGLRQQQNAQKTSKFIPFNLKH</sequence>
<dbReference type="GO" id="GO:0000226">
    <property type="term" value="P:microtubule cytoskeleton organization"/>
    <property type="evidence" value="ECO:0007669"/>
    <property type="project" value="TreeGrafter"/>
</dbReference>
<organism evidence="5 6">
    <name type="scientific">Halteria grandinella</name>
    <dbReference type="NCBI Taxonomy" id="5974"/>
    <lineage>
        <taxon>Eukaryota</taxon>
        <taxon>Sar</taxon>
        <taxon>Alveolata</taxon>
        <taxon>Ciliophora</taxon>
        <taxon>Intramacronucleata</taxon>
        <taxon>Spirotrichea</taxon>
        <taxon>Stichotrichia</taxon>
        <taxon>Sporadotrichida</taxon>
        <taxon>Halteriidae</taxon>
        <taxon>Halteria</taxon>
    </lineage>
</organism>
<evidence type="ECO:0000256" key="1">
    <source>
        <dbReference type="ARBA" id="ARBA00022598"/>
    </source>
</evidence>
<dbReference type="EMBL" id="RRYP01002655">
    <property type="protein sequence ID" value="TNV84543.1"/>
    <property type="molecule type" value="Genomic_DNA"/>
</dbReference>
<protein>
    <recommendedName>
        <fullName evidence="7">Tubulin-tyrosine ligase family protein</fullName>
    </recommendedName>
</protein>